<comment type="caution">
    <text evidence="8">The sequence shown here is derived from an EMBL/GenBank/DDBJ whole genome shotgun (WGS) entry which is preliminary data.</text>
</comment>
<dbReference type="InterPro" id="IPR036388">
    <property type="entry name" value="WH-like_DNA-bd_sf"/>
</dbReference>
<dbReference type="AlphaFoldDB" id="A0A660KV14"/>
<evidence type="ECO:0000256" key="1">
    <source>
        <dbReference type="ARBA" id="ARBA00010641"/>
    </source>
</evidence>
<evidence type="ECO:0000259" key="7">
    <source>
        <dbReference type="Pfam" id="PF08281"/>
    </source>
</evidence>
<keyword evidence="9" id="KW-1185">Reference proteome</keyword>
<dbReference type="Pfam" id="PF08281">
    <property type="entry name" value="Sigma70_r4_2"/>
    <property type="match status" value="1"/>
</dbReference>
<feature type="domain" description="RNA polymerase sigma-70 region 2" evidence="6">
    <location>
        <begin position="9"/>
        <end position="70"/>
    </location>
</feature>
<keyword evidence="4" id="KW-0731">Sigma factor</keyword>
<dbReference type="PANTHER" id="PTHR30173:SF43">
    <property type="entry name" value="ECF RNA POLYMERASE SIGMA FACTOR SIGI-RELATED"/>
    <property type="match status" value="1"/>
</dbReference>
<dbReference type="Pfam" id="PF04542">
    <property type="entry name" value="Sigma70_r2"/>
    <property type="match status" value="1"/>
</dbReference>
<dbReference type="SUPFAM" id="SSF88946">
    <property type="entry name" value="Sigma2 domain of RNA polymerase sigma factors"/>
    <property type="match status" value="1"/>
</dbReference>
<organism evidence="8 9">
    <name type="scientific">Solirubrobacter pauli</name>
    <dbReference type="NCBI Taxonomy" id="166793"/>
    <lineage>
        <taxon>Bacteria</taxon>
        <taxon>Bacillati</taxon>
        <taxon>Actinomycetota</taxon>
        <taxon>Thermoleophilia</taxon>
        <taxon>Solirubrobacterales</taxon>
        <taxon>Solirubrobacteraceae</taxon>
        <taxon>Solirubrobacter</taxon>
    </lineage>
</organism>
<dbReference type="InterPro" id="IPR013325">
    <property type="entry name" value="RNA_pol_sigma_r2"/>
</dbReference>
<evidence type="ECO:0000313" key="9">
    <source>
        <dbReference type="Proteomes" id="UP000278962"/>
    </source>
</evidence>
<dbReference type="OrthoDB" id="3211555at2"/>
<keyword evidence="3" id="KW-0805">Transcription regulation</keyword>
<evidence type="ECO:0000256" key="3">
    <source>
        <dbReference type="ARBA" id="ARBA00023015"/>
    </source>
</evidence>
<dbReference type="InterPro" id="IPR032710">
    <property type="entry name" value="NTF2-like_dom_sf"/>
</dbReference>
<comment type="subunit">
    <text evidence="2">Interacts transiently with the RNA polymerase catalytic core formed by RpoA, RpoB, RpoC and RpoZ (2 alpha, 1 beta, 1 beta' and 1 omega subunit) to form the RNA polymerase holoenzyme that can initiate transcription.</text>
</comment>
<dbReference type="InterPro" id="IPR013324">
    <property type="entry name" value="RNA_pol_sigma_r3/r4-like"/>
</dbReference>
<accession>A0A660KV14</accession>
<dbReference type="GO" id="GO:0003677">
    <property type="term" value="F:DNA binding"/>
    <property type="evidence" value="ECO:0007669"/>
    <property type="project" value="InterPro"/>
</dbReference>
<dbReference type="Gene3D" id="1.10.1740.10">
    <property type="match status" value="1"/>
</dbReference>
<dbReference type="NCBIfam" id="TIGR02937">
    <property type="entry name" value="sigma70-ECF"/>
    <property type="match status" value="1"/>
</dbReference>
<keyword evidence="5" id="KW-0804">Transcription</keyword>
<comment type="similarity">
    <text evidence="1">Belongs to the sigma-70 factor family. ECF subfamily.</text>
</comment>
<dbReference type="InterPro" id="IPR007627">
    <property type="entry name" value="RNA_pol_sigma70_r2"/>
</dbReference>
<dbReference type="InterPro" id="IPR014284">
    <property type="entry name" value="RNA_pol_sigma-70_dom"/>
</dbReference>
<dbReference type="GO" id="GO:0016987">
    <property type="term" value="F:sigma factor activity"/>
    <property type="evidence" value="ECO:0007669"/>
    <property type="project" value="UniProtKB-KW"/>
</dbReference>
<dbReference type="Gene3D" id="3.10.450.50">
    <property type="match status" value="1"/>
</dbReference>
<evidence type="ECO:0000313" key="8">
    <source>
        <dbReference type="EMBL" id="RKQ84884.1"/>
    </source>
</evidence>
<dbReference type="SUPFAM" id="SSF54427">
    <property type="entry name" value="NTF2-like"/>
    <property type="match status" value="1"/>
</dbReference>
<dbReference type="GO" id="GO:0006352">
    <property type="term" value="P:DNA-templated transcription initiation"/>
    <property type="evidence" value="ECO:0007669"/>
    <property type="project" value="InterPro"/>
</dbReference>
<dbReference type="RefSeq" id="WP_121258361.1">
    <property type="nucleotide sequence ID" value="NZ_RBIL01000003.1"/>
</dbReference>
<dbReference type="Proteomes" id="UP000278962">
    <property type="component" value="Unassembled WGS sequence"/>
</dbReference>
<gene>
    <name evidence="8" type="ORF">C8N24_6514</name>
</gene>
<dbReference type="Gene3D" id="1.10.10.10">
    <property type="entry name" value="Winged helix-like DNA-binding domain superfamily/Winged helix DNA-binding domain"/>
    <property type="match status" value="1"/>
</dbReference>
<feature type="domain" description="RNA polymerase sigma factor 70 region 4 type 2" evidence="7">
    <location>
        <begin position="105"/>
        <end position="156"/>
    </location>
</feature>
<protein>
    <submittedName>
        <fullName evidence="8">RNA polymerase sigma-70 factor (ECF subfamily)</fullName>
    </submittedName>
</protein>
<dbReference type="InterPro" id="IPR052704">
    <property type="entry name" value="ECF_Sigma-70_Domain"/>
</dbReference>
<dbReference type="SUPFAM" id="SSF88659">
    <property type="entry name" value="Sigma3 and sigma4 domains of RNA polymerase sigma factors"/>
    <property type="match status" value="1"/>
</dbReference>
<sequence length="287" mass="31414">MSEPLAAEFEQLRPYLRRVAYGVLGSLVDAEDVVQDAWFRLQRVERSEIDDLRAYLAQVVARRALDVLGSARMRRETYVGPWLPEPVVDGLTPEDRLTLDESISLALLVVLEKLSPAERTAFVLHDVFGYSFGEVGRVVGRGEAAVRQLASRARRHVESEGARFDPSPEEHREVFSAFTSALEGGDVRDLVALLDPDVVMVSDGGGIVNASRTPLLGADRVARALIASRDHNPLTLRPVTVNGRAGLIARDARDGTLTVLSISVRDGHITRVHIIRNPEKLGSVEGG</sequence>
<name>A0A660KV14_9ACTN</name>
<evidence type="ECO:0000256" key="4">
    <source>
        <dbReference type="ARBA" id="ARBA00023082"/>
    </source>
</evidence>
<dbReference type="EMBL" id="RBIL01000003">
    <property type="protein sequence ID" value="RKQ84884.1"/>
    <property type="molecule type" value="Genomic_DNA"/>
</dbReference>
<evidence type="ECO:0000259" key="6">
    <source>
        <dbReference type="Pfam" id="PF04542"/>
    </source>
</evidence>
<evidence type="ECO:0000256" key="2">
    <source>
        <dbReference type="ARBA" id="ARBA00011344"/>
    </source>
</evidence>
<reference evidence="8 9" key="1">
    <citation type="submission" date="2018-10" db="EMBL/GenBank/DDBJ databases">
        <title>Genomic Encyclopedia of Archaeal and Bacterial Type Strains, Phase II (KMG-II): from individual species to whole genera.</title>
        <authorList>
            <person name="Goeker M."/>
        </authorList>
    </citation>
    <scope>NUCLEOTIDE SEQUENCE [LARGE SCALE GENOMIC DNA]</scope>
    <source>
        <strain evidence="8 9">DSM 14954</strain>
    </source>
</reference>
<evidence type="ECO:0000256" key="5">
    <source>
        <dbReference type="ARBA" id="ARBA00023163"/>
    </source>
</evidence>
<dbReference type="PANTHER" id="PTHR30173">
    <property type="entry name" value="SIGMA 19 FACTOR"/>
    <property type="match status" value="1"/>
</dbReference>
<dbReference type="InterPro" id="IPR013249">
    <property type="entry name" value="RNA_pol_sigma70_r4_t2"/>
</dbReference>
<proteinExistence type="inferred from homology"/>
<dbReference type="NCBIfam" id="NF007214">
    <property type="entry name" value="PRK09636.1"/>
    <property type="match status" value="1"/>
</dbReference>